<gene>
    <name evidence="2" type="ORF">BSTOLATCC_MIC40989</name>
</gene>
<dbReference type="Proteomes" id="UP001162131">
    <property type="component" value="Unassembled WGS sequence"/>
</dbReference>
<evidence type="ECO:0000256" key="1">
    <source>
        <dbReference type="SAM" id="SignalP"/>
    </source>
</evidence>
<accession>A0AAU9JNK2</accession>
<evidence type="ECO:0000313" key="3">
    <source>
        <dbReference type="Proteomes" id="UP001162131"/>
    </source>
</evidence>
<feature type="signal peptide" evidence="1">
    <location>
        <begin position="1"/>
        <end position="15"/>
    </location>
</feature>
<reference evidence="2" key="1">
    <citation type="submission" date="2021-09" db="EMBL/GenBank/DDBJ databases">
        <authorList>
            <consortium name="AG Swart"/>
            <person name="Singh M."/>
            <person name="Singh A."/>
            <person name="Seah K."/>
            <person name="Emmerich C."/>
        </authorList>
    </citation>
    <scope>NUCLEOTIDE SEQUENCE</scope>
    <source>
        <strain evidence="2">ATCC30299</strain>
    </source>
</reference>
<proteinExistence type="predicted"/>
<dbReference type="AlphaFoldDB" id="A0AAU9JNK2"/>
<organism evidence="2 3">
    <name type="scientific">Blepharisma stoltei</name>
    <dbReference type="NCBI Taxonomy" id="1481888"/>
    <lineage>
        <taxon>Eukaryota</taxon>
        <taxon>Sar</taxon>
        <taxon>Alveolata</taxon>
        <taxon>Ciliophora</taxon>
        <taxon>Postciliodesmatophora</taxon>
        <taxon>Heterotrichea</taxon>
        <taxon>Heterotrichida</taxon>
        <taxon>Blepharismidae</taxon>
        <taxon>Blepharisma</taxon>
    </lineage>
</organism>
<keyword evidence="3" id="KW-1185">Reference proteome</keyword>
<keyword evidence="1" id="KW-0732">Signal</keyword>
<feature type="chain" id="PRO_5043706565" evidence="1">
    <location>
        <begin position="16"/>
        <end position="244"/>
    </location>
</feature>
<dbReference type="EMBL" id="CAJZBQ010000040">
    <property type="protein sequence ID" value="CAG9326564.1"/>
    <property type="molecule type" value="Genomic_DNA"/>
</dbReference>
<protein>
    <submittedName>
        <fullName evidence="2">Uncharacterized protein</fullName>
    </submittedName>
</protein>
<name>A0AAU9JNK2_9CILI</name>
<comment type="caution">
    <text evidence="2">The sequence shown here is derived from an EMBL/GenBank/DDBJ whole genome shotgun (WGS) entry which is preliminary data.</text>
</comment>
<evidence type="ECO:0000313" key="2">
    <source>
        <dbReference type="EMBL" id="CAG9326564.1"/>
    </source>
</evidence>
<sequence>MVISLIFSIFSLVQAKNPITAPGDVNITNLVDSYSIELPDGSSFACTTAEADSFVSEYAEANEITANTLTVDKIIALNTEILLSGKVKINGEITYTTSLLETKREEYSTFLDTKPIVQSKLKGGEDFSSFLEIKVPQWEEIGIFDQLPIEMSEIKEHSYIQITTNVHFESKQWAGEGLMMKVDGRLAWMDSHHWSMGDGVWTSPIRATIRHSKPQLKIEFEIVNSSGVVSKELPIIDHITVYAK</sequence>